<name>A0ABR1SBW9_9PEZI</name>
<evidence type="ECO:0000313" key="2">
    <source>
        <dbReference type="EMBL" id="KAK8029327.1"/>
    </source>
</evidence>
<reference evidence="2 3" key="1">
    <citation type="submission" date="2023-01" db="EMBL/GenBank/DDBJ databases">
        <title>Analysis of 21 Apiospora genomes using comparative genomics revels a genus with tremendous synthesis potential of carbohydrate active enzymes and secondary metabolites.</title>
        <authorList>
            <person name="Sorensen T."/>
        </authorList>
    </citation>
    <scope>NUCLEOTIDE SEQUENCE [LARGE SCALE GENOMIC DNA]</scope>
    <source>
        <strain evidence="2 3">CBS 20057</strain>
    </source>
</reference>
<dbReference type="InterPro" id="IPR010730">
    <property type="entry name" value="HET"/>
</dbReference>
<accession>A0ABR1SBW9</accession>
<organism evidence="2 3">
    <name type="scientific">Apiospora marii</name>
    <dbReference type="NCBI Taxonomy" id="335849"/>
    <lineage>
        <taxon>Eukaryota</taxon>
        <taxon>Fungi</taxon>
        <taxon>Dikarya</taxon>
        <taxon>Ascomycota</taxon>
        <taxon>Pezizomycotina</taxon>
        <taxon>Sordariomycetes</taxon>
        <taxon>Xylariomycetidae</taxon>
        <taxon>Amphisphaeriales</taxon>
        <taxon>Apiosporaceae</taxon>
        <taxon>Apiospora</taxon>
    </lineage>
</organism>
<dbReference type="PANTHER" id="PTHR33112:SF13">
    <property type="entry name" value="HETEROKARYON INCOMPATIBILITY DOMAIN-CONTAINING PROTEIN"/>
    <property type="match status" value="1"/>
</dbReference>
<keyword evidence="3" id="KW-1185">Reference proteome</keyword>
<proteinExistence type="predicted"/>
<dbReference type="Pfam" id="PF06985">
    <property type="entry name" value="HET"/>
    <property type="match status" value="1"/>
</dbReference>
<comment type="caution">
    <text evidence="2">The sequence shown here is derived from an EMBL/GenBank/DDBJ whole genome shotgun (WGS) entry which is preliminary data.</text>
</comment>
<evidence type="ECO:0000259" key="1">
    <source>
        <dbReference type="Pfam" id="PF06985"/>
    </source>
</evidence>
<feature type="domain" description="Heterokaryon incompatibility" evidence="1">
    <location>
        <begin position="230"/>
        <end position="374"/>
    </location>
</feature>
<dbReference type="Proteomes" id="UP001396898">
    <property type="component" value="Unassembled WGS sequence"/>
</dbReference>
<gene>
    <name evidence="2" type="ORF">PG991_006383</name>
</gene>
<dbReference type="PANTHER" id="PTHR33112">
    <property type="entry name" value="DOMAIN PROTEIN, PUTATIVE-RELATED"/>
    <property type="match status" value="1"/>
</dbReference>
<dbReference type="EMBL" id="JAQQWI010000007">
    <property type="protein sequence ID" value="KAK8029327.1"/>
    <property type="molecule type" value="Genomic_DNA"/>
</dbReference>
<evidence type="ECO:0000313" key="3">
    <source>
        <dbReference type="Proteomes" id="UP001396898"/>
    </source>
</evidence>
<protein>
    <recommendedName>
        <fullName evidence="1">Heterokaryon incompatibility domain-containing protein</fullName>
    </recommendedName>
</protein>
<sequence>MSYESFPQTVASCPDDTTRINLFTHMGTEGCKLDCADWQRWIAISTSAAGKDSARRARYKKKREPVQKPNLIASHRKNRVSFRFDEIAASADSGCGACACLGRVLDRILLEHADIVRDAVVFEWVGYHFLLRISEPDNGRLREFQLLGRFDSTVAIAGMHPTNVLSGVTSDAGSLQIARDWVRHCDTSHDACRANETMKLPKRVLDCVEIVKDGESGIRLIEDENISAPYACLSHCWGKTPMPVLTKTGTLSDDLNFIAWNRLPKTFQDAVIISRKLGLQYLWIDSLCIIQDSEMDWQIESSKMADIYRDGYITIAAVSSPDSKGGSFPSSPIGDLCLDLPLKDAMTVKLVVREKSTKDLSSQKPLLTRAWVYQGRMLSRRTLLCHHRELQFECRTKTVCQCGNIRMTPHINTILDAQLRAKKEHNKTMNFSRTQQSWHSVVATYSILKITKGSDKLPALSACASNSAPGRGRYLAGLWEQTLAERLALGY</sequence>